<gene>
    <name evidence="2" type="ORF">IAD01_00535</name>
</gene>
<organism evidence="2 3">
    <name type="scientific">Candidatus Faeciplasma gallinarum</name>
    <dbReference type="NCBI Taxonomy" id="2840799"/>
    <lineage>
        <taxon>Bacteria</taxon>
        <taxon>Bacillati</taxon>
        <taxon>Bacillota</taxon>
        <taxon>Clostridia</taxon>
        <taxon>Eubacteriales</taxon>
        <taxon>Oscillospiraceae</taxon>
        <taxon>Oscillospiraceae incertae sedis</taxon>
        <taxon>Candidatus Faeciplasma</taxon>
    </lineage>
</organism>
<accession>A0A9D1EM87</accession>
<dbReference type="Pfam" id="PF14286">
    <property type="entry name" value="DHHW"/>
    <property type="match status" value="1"/>
</dbReference>
<reference evidence="2" key="1">
    <citation type="submission" date="2020-10" db="EMBL/GenBank/DDBJ databases">
        <authorList>
            <person name="Gilroy R."/>
        </authorList>
    </citation>
    <scope>NUCLEOTIDE SEQUENCE</scope>
    <source>
        <strain evidence="2">CHK157-1446</strain>
    </source>
</reference>
<keyword evidence="1" id="KW-0812">Transmembrane</keyword>
<sequence>MKKVCDIINAVMFFGFIAAFFVLALVLPKEDFSESENRYLAELPEFSAQSYFSGEFIENLSEYMDDHFPARRNWISLRTRLELLQGKKLVNGVCILGSPYEQMVLIEEEADYDTVDKSIAAINDFAESIDAPVYLMVAPTAAGVYADVVPDYSGTLDQQELINYVYENTSDSVSDLDVFDALKNARDNYIYYRTDHHWTSRGAYIAYVESAAKMGFTPASVDRFNIMHASHSFYGSLHSKTLYNGIEADTVDFYISNSKTVTLKRTLSDGEYVGSPFLSSYLSYKDKYLSFLGENAPLVSLRSDVQQMKMLVIKDSYANCFVPFLAENCSDIDVIDLRYMTNPADYVDVSEYDCVLILYNADNFATDTNLVKLNLIN</sequence>
<evidence type="ECO:0000313" key="3">
    <source>
        <dbReference type="Proteomes" id="UP000823982"/>
    </source>
</evidence>
<comment type="caution">
    <text evidence="2">The sequence shown here is derived from an EMBL/GenBank/DDBJ whole genome shotgun (WGS) entry which is preliminary data.</text>
</comment>
<dbReference type="EMBL" id="DVIR01000006">
    <property type="protein sequence ID" value="HIS23883.1"/>
    <property type="molecule type" value="Genomic_DNA"/>
</dbReference>
<evidence type="ECO:0000313" key="2">
    <source>
        <dbReference type="EMBL" id="HIS23883.1"/>
    </source>
</evidence>
<evidence type="ECO:0000256" key="1">
    <source>
        <dbReference type="SAM" id="Phobius"/>
    </source>
</evidence>
<protein>
    <recommendedName>
        <fullName evidence="4">DHHW protein</fullName>
    </recommendedName>
</protein>
<evidence type="ECO:0008006" key="4">
    <source>
        <dbReference type="Google" id="ProtNLM"/>
    </source>
</evidence>
<proteinExistence type="predicted"/>
<dbReference type="InterPro" id="IPR025945">
    <property type="entry name" value="DHHW"/>
</dbReference>
<name>A0A9D1EM87_9FIRM</name>
<dbReference type="Proteomes" id="UP000823982">
    <property type="component" value="Unassembled WGS sequence"/>
</dbReference>
<keyword evidence="1" id="KW-1133">Transmembrane helix</keyword>
<dbReference type="AlphaFoldDB" id="A0A9D1EM87"/>
<feature type="transmembrane region" description="Helical" evidence="1">
    <location>
        <begin position="7"/>
        <end position="27"/>
    </location>
</feature>
<keyword evidence="1" id="KW-0472">Membrane</keyword>
<reference evidence="2" key="2">
    <citation type="journal article" date="2021" name="PeerJ">
        <title>Extensive microbial diversity within the chicken gut microbiome revealed by metagenomics and culture.</title>
        <authorList>
            <person name="Gilroy R."/>
            <person name="Ravi A."/>
            <person name="Getino M."/>
            <person name="Pursley I."/>
            <person name="Horton D.L."/>
            <person name="Alikhan N.F."/>
            <person name="Baker D."/>
            <person name="Gharbi K."/>
            <person name="Hall N."/>
            <person name="Watson M."/>
            <person name="Adriaenssens E.M."/>
            <person name="Foster-Nyarko E."/>
            <person name="Jarju S."/>
            <person name="Secka A."/>
            <person name="Antonio M."/>
            <person name="Oren A."/>
            <person name="Chaudhuri R.R."/>
            <person name="La Ragione R."/>
            <person name="Hildebrand F."/>
            <person name="Pallen M.J."/>
        </authorList>
    </citation>
    <scope>NUCLEOTIDE SEQUENCE</scope>
    <source>
        <strain evidence="2">CHK157-1446</strain>
    </source>
</reference>